<dbReference type="EMBL" id="CAFBMW010000033">
    <property type="protein sequence ID" value="CAB4959323.1"/>
    <property type="molecule type" value="Genomic_DNA"/>
</dbReference>
<sequence>MSPGPGAGRPRRVFLHIGLPKTGTTYLQQVVWANRDRLRSDGLLVPGFGHREHLWAALDLQERPRLAKRHKNAPGAWQRLVDEAASYAGDVLLTHEFLCGASAEQASRAVAAFPDAEVHLVVTARDAASVVSAGWQESVKNGSSVGLDDVMAGRPAGGPEFSMRTWDLAGVLARWTPDLPGERVHVLAMPGRGQAPDLHWRHFAQVLGLDPDAYDVPTESVNPALGIVQIETLRLVNQHLPAYSAHDRGVWIRGYLAEDLLARQPRERGGLPEHHRARFDELDRAAVELITARGFDVLGDLSPVGVGEPGAGTGQAAGREPGTVTADELLESAARLVADIVADVRASTGDVPPRSRGNH</sequence>
<proteinExistence type="predicted"/>
<name>A0A6J7KWU9_9ZZZZ</name>
<dbReference type="AlphaFoldDB" id="A0A6J7KWU9"/>
<dbReference type="SUPFAM" id="SSF52540">
    <property type="entry name" value="P-loop containing nucleoside triphosphate hydrolases"/>
    <property type="match status" value="1"/>
</dbReference>
<evidence type="ECO:0000313" key="1">
    <source>
        <dbReference type="EMBL" id="CAB4959323.1"/>
    </source>
</evidence>
<dbReference type="InterPro" id="IPR027417">
    <property type="entry name" value="P-loop_NTPase"/>
</dbReference>
<protein>
    <submittedName>
        <fullName evidence="1">Unannotated protein</fullName>
    </submittedName>
</protein>
<accession>A0A6J7KWU9</accession>
<dbReference type="Gene3D" id="3.40.50.300">
    <property type="entry name" value="P-loop containing nucleotide triphosphate hydrolases"/>
    <property type="match status" value="1"/>
</dbReference>
<gene>
    <name evidence="1" type="ORF">UFOPK3662_03116</name>
</gene>
<organism evidence="1">
    <name type="scientific">freshwater metagenome</name>
    <dbReference type="NCBI Taxonomy" id="449393"/>
    <lineage>
        <taxon>unclassified sequences</taxon>
        <taxon>metagenomes</taxon>
        <taxon>ecological metagenomes</taxon>
    </lineage>
</organism>
<reference evidence="1" key="1">
    <citation type="submission" date="2020-05" db="EMBL/GenBank/DDBJ databases">
        <authorList>
            <person name="Chiriac C."/>
            <person name="Salcher M."/>
            <person name="Ghai R."/>
            <person name="Kavagutti S V."/>
        </authorList>
    </citation>
    <scope>NUCLEOTIDE SEQUENCE</scope>
</reference>